<gene>
    <name evidence="1" type="ORF">ACG0Z6_09875</name>
</gene>
<name>A0ABW7FW54_9BURK</name>
<dbReference type="Proteomes" id="UP001606099">
    <property type="component" value="Unassembled WGS sequence"/>
</dbReference>
<protein>
    <recommendedName>
        <fullName evidence="3">DUF4198 domain-containing protein</fullName>
    </recommendedName>
</protein>
<evidence type="ECO:0008006" key="3">
    <source>
        <dbReference type="Google" id="ProtNLM"/>
    </source>
</evidence>
<reference evidence="1 2" key="1">
    <citation type="submission" date="2024-08" db="EMBL/GenBank/DDBJ databases">
        <authorList>
            <person name="Lu H."/>
        </authorList>
    </citation>
    <scope>NUCLEOTIDE SEQUENCE [LARGE SCALE GENOMIC DNA]</scope>
    <source>
        <strain evidence="1 2">BYS180W</strain>
    </source>
</reference>
<dbReference type="EMBL" id="JBIGHZ010000003">
    <property type="protein sequence ID" value="MFG6448545.1"/>
    <property type="molecule type" value="Genomic_DNA"/>
</dbReference>
<dbReference type="RefSeq" id="WP_394460872.1">
    <property type="nucleotide sequence ID" value="NZ_JBIGHZ010000003.1"/>
</dbReference>
<evidence type="ECO:0000313" key="2">
    <source>
        <dbReference type="Proteomes" id="UP001606099"/>
    </source>
</evidence>
<evidence type="ECO:0000313" key="1">
    <source>
        <dbReference type="EMBL" id="MFG6448545.1"/>
    </source>
</evidence>
<keyword evidence="2" id="KW-1185">Reference proteome</keyword>
<comment type="caution">
    <text evidence="1">The sequence shown here is derived from an EMBL/GenBank/DDBJ whole genome shotgun (WGS) entry which is preliminary data.</text>
</comment>
<proteinExistence type="predicted"/>
<sequence length="259" mass="28338">MIVNKRLQSISKQSGTPCIYCELFAFTKCMQGVKLKALTVLAGLLAAPAVWAHSLWIEPHPTGALHVLYGEPEVRVQERSPGKLDTLEFVTGPTAWRKASAGFALHDVTGDSNQWVHARAAHVRVNASNPGGAQAMYYARRAVWPLKATSATLTLDIVPSAEPNTVAVYFKGTPMKGGTLKVIAPSLWLQVHDIDERGLVRIHAPWAGLYVLEVDTHERRSGELAGRRFEVVTHRATLSFTKADGSVFEAPLTPQFKAH</sequence>
<accession>A0ABW7FW54</accession>
<organism evidence="1 2">
    <name type="scientific">Roseateles rivi</name>
    <dbReference type="NCBI Taxonomy" id="3299028"/>
    <lineage>
        <taxon>Bacteria</taxon>
        <taxon>Pseudomonadati</taxon>
        <taxon>Pseudomonadota</taxon>
        <taxon>Betaproteobacteria</taxon>
        <taxon>Burkholderiales</taxon>
        <taxon>Sphaerotilaceae</taxon>
        <taxon>Roseateles</taxon>
    </lineage>
</organism>